<name>A0A445KCT9_GLYSO</name>
<dbReference type="CDD" id="cd06222">
    <property type="entry name" value="RNase_H_like"/>
    <property type="match status" value="1"/>
</dbReference>
<accession>A0A445KCT9</accession>
<comment type="caution">
    <text evidence="1">The sequence shown here is derived from an EMBL/GenBank/DDBJ whole genome shotgun (WGS) entry which is preliminary data.</text>
</comment>
<dbReference type="EMBL" id="QZWG01000006">
    <property type="protein sequence ID" value="RZC08539.1"/>
    <property type="molecule type" value="Genomic_DNA"/>
</dbReference>
<reference evidence="1 2" key="1">
    <citation type="submission" date="2018-09" db="EMBL/GenBank/DDBJ databases">
        <title>A high-quality reference genome of wild soybean provides a powerful tool to mine soybean genomes.</title>
        <authorList>
            <person name="Xie M."/>
            <person name="Chung C.Y.L."/>
            <person name="Li M.-W."/>
            <person name="Wong F.-L."/>
            <person name="Chan T.-F."/>
            <person name="Lam H.-M."/>
        </authorList>
    </citation>
    <scope>NUCLEOTIDE SEQUENCE [LARGE SCALE GENOMIC DNA]</scope>
    <source>
        <strain evidence="2">cv. W05</strain>
        <tissue evidence="1">Hypocotyl of etiolated seedlings</tissue>
    </source>
</reference>
<evidence type="ECO:0000313" key="2">
    <source>
        <dbReference type="Proteomes" id="UP000289340"/>
    </source>
</evidence>
<organism evidence="1 2">
    <name type="scientific">Glycine soja</name>
    <name type="common">Wild soybean</name>
    <dbReference type="NCBI Taxonomy" id="3848"/>
    <lineage>
        <taxon>Eukaryota</taxon>
        <taxon>Viridiplantae</taxon>
        <taxon>Streptophyta</taxon>
        <taxon>Embryophyta</taxon>
        <taxon>Tracheophyta</taxon>
        <taxon>Spermatophyta</taxon>
        <taxon>Magnoliopsida</taxon>
        <taxon>eudicotyledons</taxon>
        <taxon>Gunneridae</taxon>
        <taxon>Pentapetalae</taxon>
        <taxon>rosids</taxon>
        <taxon>fabids</taxon>
        <taxon>Fabales</taxon>
        <taxon>Fabaceae</taxon>
        <taxon>Papilionoideae</taxon>
        <taxon>50 kb inversion clade</taxon>
        <taxon>NPAAA clade</taxon>
        <taxon>indigoferoid/millettioid clade</taxon>
        <taxon>Phaseoleae</taxon>
        <taxon>Glycine</taxon>
        <taxon>Glycine subgen. Soja</taxon>
    </lineage>
</organism>
<evidence type="ECO:0008006" key="3">
    <source>
        <dbReference type="Google" id="ProtNLM"/>
    </source>
</evidence>
<dbReference type="Proteomes" id="UP000289340">
    <property type="component" value="Chromosome 6"/>
</dbReference>
<gene>
    <name evidence="1" type="ORF">D0Y65_015304</name>
</gene>
<protein>
    <recommendedName>
        <fullName evidence="3">Reverse transcriptase zinc-binding domain-containing protein</fullName>
    </recommendedName>
</protein>
<dbReference type="InterPro" id="IPR044730">
    <property type="entry name" value="RNase_H-like_dom_plant"/>
</dbReference>
<evidence type="ECO:0000313" key="1">
    <source>
        <dbReference type="EMBL" id="RZC08539.1"/>
    </source>
</evidence>
<sequence>MGSKIYPEVHENPRTFFSSSSPILLEPLAHGSSDWFLPRKDCIRRGICSTWVVLTNVRRKRLGMSEMDLCCICDEHEESLFHLFRDCAEVHLCISWPFPEENEVPVNCDGAVTDGGDKAACGGVLRNHLEAFLCGFGVSLGGGSVVEVEL</sequence>
<proteinExistence type="predicted"/>
<dbReference type="AlphaFoldDB" id="A0A445KCT9"/>
<keyword evidence="2" id="KW-1185">Reference proteome</keyword>